<sequence>MKVFVTGGSGFIGTTVIHKLLKAGHEVVGLARSEESAAKLESMGPQVTVVRGELGDLEVLKKAASEADGVIHLGFVHDFSKFIECCEIDQRATVAMLESLEGSNKAFVYTNGTLGLPAGKVSDEKVPSDTSTGNVRSQTEAIALSFKEKGVNVTAVRLPPTVHGPGDKAFMLWLIGIAKRLGKSGYIGNGENVWPAVNRLDTGDLYRLVLEKGTAGSVYHAVAEQGIKTKDIAKAIGDILDVPVVSINAEDAQEQFGFLGMFFGKDSPASSEITRKELGWKPHHPALLEDLRTNYRL</sequence>
<evidence type="ECO:0000313" key="3">
    <source>
        <dbReference type="Proteomes" id="UP000189911"/>
    </source>
</evidence>
<protein>
    <submittedName>
        <fullName evidence="2">LANO_0G07448g1_1</fullName>
    </submittedName>
</protein>
<dbReference type="GO" id="GO:0004029">
    <property type="term" value="F:aldehyde dehydrogenase (NAD+) activity"/>
    <property type="evidence" value="ECO:0007669"/>
    <property type="project" value="TreeGrafter"/>
</dbReference>
<dbReference type="Gene3D" id="3.40.50.720">
    <property type="entry name" value="NAD(P)-binding Rossmann-like Domain"/>
    <property type="match status" value="1"/>
</dbReference>
<dbReference type="CDD" id="cd05262">
    <property type="entry name" value="SDR_a7"/>
    <property type="match status" value="1"/>
</dbReference>
<dbReference type="EMBL" id="LT598453">
    <property type="protein sequence ID" value="SCV03985.1"/>
    <property type="molecule type" value="Genomic_DNA"/>
</dbReference>
<gene>
    <name evidence="2" type="ORF">LANO_0G07448G</name>
</gene>
<dbReference type="AlphaFoldDB" id="A0A1G4KHM0"/>
<feature type="domain" description="NAD-dependent epimerase/dehydratase" evidence="1">
    <location>
        <begin position="3"/>
        <end position="219"/>
    </location>
</feature>
<dbReference type="InterPro" id="IPR036291">
    <property type="entry name" value="NAD(P)-bd_dom_sf"/>
</dbReference>
<dbReference type="Pfam" id="PF01370">
    <property type="entry name" value="Epimerase"/>
    <property type="match status" value="1"/>
</dbReference>
<dbReference type="OrthoDB" id="10262413at2759"/>
<dbReference type="InterPro" id="IPR001509">
    <property type="entry name" value="Epimerase_deHydtase"/>
</dbReference>
<dbReference type="PANTHER" id="PTHR48079">
    <property type="entry name" value="PROTEIN YEEZ"/>
    <property type="match status" value="1"/>
</dbReference>
<dbReference type="InterPro" id="IPR051783">
    <property type="entry name" value="NAD(P)-dependent_oxidoreduct"/>
</dbReference>
<evidence type="ECO:0000313" key="2">
    <source>
        <dbReference type="EMBL" id="SCV03985.1"/>
    </source>
</evidence>
<reference evidence="3" key="1">
    <citation type="submission" date="2016-03" db="EMBL/GenBank/DDBJ databases">
        <authorList>
            <person name="Devillers Hugo."/>
        </authorList>
    </citation>
    <scope>NUCLEOTIDE SEQUENCE [LARGE SCALE GENOMIC DNA]</scope>
</reference>
<dbReference type="SUPFAM" id="SSF51735">
    <property type="entry name" value="NAD(P)-binding Rossmann-fold domains"/>
    <property type="match status" value="1"/>
</dbReference>
<name>A0A1G4KHM0_9SACH</name>
<keyword evidence="3" id="KW-1185">Reference proteome</keyword>
<organism evidence="2 3">
    <name type="scientific">Lachancea nothofagi CBS 11611</name>
    <dbReference type="NCBI Taxonomy" id="1266666"/>
    <lineage>
        <taxon>Eukaryota</taxon>
        <taxon>Fungi</taxon>
        <taxon>Dikarya</taxon>
        <taxon>Ascomycota</taxon>
        <taxon>Saccharomycotina</taxon>
        <taxon>Saccharomycetes</taxon>
        <taxon>Saccharomycetales</taxon>
        <taxon>Saccharomycetaceae</taxon>
        <taxon>Lachancea</taxon>
    </lineage>
</organism>
<dbReference type="GO" id="GO:0005737">
    <property type="term" value="C:cytoplasm"/>
    <property type="evidence" value="ECO:0007669"/>
    <property type="project" value="TreeGrafter"/>
</dbReference>
<accession>A0A1G4KHM0</accession>
<evidence type="ECO:0000259" key="1">
    <source>
        <dbReference type="Pfam" id="PF01370"/>
    </source>
</evidence>
<dbReference type="Proteomes" id="UP000189911">
    <property type="component" value="Chromosome G"/>
</dbReference>
<dbReference type="PANTHER" id="PTHR48079:SF9">
    <property type="entry name" value="PUTATIVE-RELATED"/>
    <property type="match status" value="1"/>
</dbReference>
<proteinExistence type="predicted"/>